<evidence type="ECO:0000259" key="5">
    <source>
        <dbReference type="PROSITE" id="PS50977"/>
    </source>
</evidence>
<dbReference type="InterPro" id="IPR050109">
    <property type="entry name" value="HTH-type_TetR-like_transc_reg"/>
</dbReference>
<evidence type="ECO:0000313" key="6">
    <source>
        <dbReference type="EMBL" id="TKD00335.1"/>
    </source>
</evidence>
<evidence type="ECO:0000256" key="4">
    <source>
        <dbReference type="PROSITE-ProRule" id="PRU00335"/>
    </source>
</evidence>
<proteinExistence type="predicted"/>
<dbReference type="GO" id="GO:0003700">
    <property type="term" value="F:DNA-binding transcription factor activity"/>
    <property type="evidence" value="ECO:0007669"/>
    <property type="project" value="TreeGrafter"/>
</dbReference>
<reference evidence="6 7" key="1">
    <citation type="submission" date="2019-04" db="EMBL/GenBank/DDBJ databases">
        <authorList>
            <person name="Li Y."/>
            <person name="Wang J."/>
        </authorList>
    </citation>
    <scope>NUCLEOTIDE SEQUENCE [LARGE SCALE GENOMIC DNA]</scope>
    <source>
        <strain evidence="6 7">DSM 14668</strain>
    </source>
</reference>
<sequence length="219" mass="23788">MSSLRASRLRAATATFPSSSVPEGTRRRILEVALQLFASEGFHGTSVRDIAKPLELQPSALYAHFPSKEHVLAELVRVGHEAHAATLQAALRDAGDDPLEQICALVRAHTLLHATYPHLSVVVNEEIYALPTDLAAPALALRAQSMTLVREVLVRGVAMGRFSVPDQVATAAALSAIGVRLPYWYEPSEALSLDELADVHVELSLRMLRAYRSPSGRRA</sequence>
<dbReference type="RefSeq" id="WP_136933451.1">
    <property type="nucleotide sequence ID" value="NZ_SSMQ01000048.1"/>
</dbReference>
<feature type="DNA-binding region" description="H-T-H motif" evidence="4">
    <location>
        <begin position="46"/>
        <end position="65"/>
    </location>
</feature>
<organism evidence="6 7">
    <name type="scientific">Polyangium fumosum</name>
    <dbReference type="NCBI Taxonomy" id="889272"/>
    <lineage>
        <taxon>Bacteria</taxon>
        <taxon>Pseudomonadati</taxon>
        <taxon>Myxococcota</taxon>
        <taxon>Polyangia</taxon>
        <taxon>Polyangiales</taxon>
        <taxon>Polyangiaceae</taxon>
        <taxon>Polyangium</taxon>
    </lineage>
</organism>
<dbReference type="InterPro" id="IPR001647">
    <property type="entry name" value="HTH_TetR"/>
</dbReference>
<dbReference type="PRINTS" id="PR00455">
    <property type="entry name" value="HTHTETR"/>
</dbReference>
<evidence type="ECO:0000256" key="2">
    <source>
        <dbReference type="ARBA" id="ARBA00023125"/>
    </source>
</evidence>
<gene>
    <name evidence="6" type="ORF">E8A74_35120</name>
</gene>
<dbReference type="AlphaFoldDB" id="A0A4U1J051"/>
<dbReference type="Proteomes" id="UP000309215">
    <property type="component" value="Unassembled WGS sequence"/>
</dbReference>
<keyword evidence="1" id="KW-0805">Transcription regulation</keyword>
<comment type="caution">
    <text evidence="6">The sequence shown here is derived from an EMBL/GenBank/DDBJ whole genome shotgun (WGS) entry which is preliminary data.</text>
</comment>
<dbReference type="Pfam" id="PF17932">
    <property type="entry name" value="TetR_C_24"/>
    <property type="match status" value="1"/>
</dbReference>
<dbReference type="Gene3D" id="1.10.357.10">
    <property type="entry name" value="Tetracycline Repressor, domain 2"/>
    <property type="match status" value="1"/>
</dbReference>
<evidence type="ECO:0000313" key="7">
    <source>
        <dbReference type="Proteomes" id="UP000309215"/>
    </source>
</evidence>
<keyword evidence="2 4" id="KW-0238">DNA-binding</keyword>
<dbReference type="InterPro" id="IPR036271">
    <property type="entry name" value="Tet_transcr_reg_TetR-rel_C_sf"/>
</dbReference>
<dbReference type="PANTHER" id="PTHR30055">
    <property type="entry name" value="HTH-TYPE TRANSCRIPTIONAL REGULATOR RUTR"/>
    <property type="match status" value="1"/>
</dbReference>
<dbReference type="OrthoDB" id="8535430at2"/>
<dbReference type="SUPFAM" id="SSF48498">
    <property type="entry name" value="Tetracyclin repressor-like, C-terminal domain"/>
    <property type="match status" value="1"/>
</dbReference>
<protein>
    <submittedName>
        <fullName evidence="6">TetR/AcrR family transcriptional regulator</fullName>
    </submittedName>
</protein>
<evidence type="ECO:0000256" key="3">
    <source>
        <dbReference type="ARBA" id="ARBA00023163"/>
    </source>
</evidence>
<dbReference type="PANTHER" id="PTHR30055:SF234">
    <property type="entry name" value="HTH-TYPE TRANSCRIPTIONAL REGULATOR BETI"/>
    <property type="match status" value="1"/>
</dbReference>
<keyword evidence="7" id="KW-1185">Reference proteome</keyword>
<accession>A0A4U1J051</accession>
<feature type="domain" description="HTH tetR-type" evidence="5">
    <location>
        <begin position="23"/>
        <end position="83"/>
    </location>
</feature>
<dbReference type="InterPro" id="IPR009057">
    <property type="entry name" value="Homeodomain-like_sf"/>
</dbReference>
<dbReference type="EMBL" id="SSMQ01000048">
    <property type="protein sequence ID" value="TKD00335.1"/>
    <property type="molecule type" value="Genomic_DNA"/>
</dbReference>
<name>A0A4U1J051_9BACT</name>
<dbReference type="PROSITE" id="PS50977">
    <property type="entry name" value="HTH_TETR_2"/>
    <property type="match status" value="1"/>
</dbReference>
<dbReference type="GO" id="GO:0000976">
    <property type="term" value="F:transcription cis-regulatory region binding"/>
    <property type="evidence" value="ECO:0007669"/>
    <property type="project" value="TreeGrafter"/>
</dbReference>
<dbReference type="Pfam" id="PF00440">
    <property type="entry name" value="TetR_N"/>
    <property type="match status" value="1"/>
</dbReference>
<dbReference type="InterPro" id="IPR041490">
    <property type="entry name" value="KstR2_TetR_C"/>
</dbReference>
<keyword evidence="3" id="KW-0804">Transcription</keyword>
<evidence type="ECO:0000256" key="1">
    <source>
        <dbReference type="ARBA" id="ARBA00023015"/>
    </source>
</evidence>
<dbReference type="SUPFAM" id="SSF46689">
    <property type="entry name" value="Homeodomain-like"/>
    <property type="match status" value="1"/>
</dbReference>